<dbReference type="SUPFAM" id="SSF52440">
    <property type="entry name" value="PreATP-grasp domain"/>
    <property type="match status" value="1"/>
</dbReference>
<evidence type="ECO:0000313" key="15">
    <source>
        <dbReference type="EMBL" id="MEQ2440022.1"/>
    </source>
</evidence>
<keyword evidence="12" id="KW-0276">Fatty acid metabolism</keyword>
<evidence type="ECO:0000256" key="7">
    <source>
        <dbReference type="ARBA" id="ARBA00022741"/>
    </source>
</evidence>
<dbReference type="InterPro" id="IPR016185">
    <property type="entry name" value="PreATP-grasp_dom_sf"/>
</dbReference>
<dbReference type="GO" id="GO:0004075">
    <property type="term" value="F:biotin carboxylase activity"/>
    <property type="evidence" value="ECO:0007669"/>
    <property type="project" value="UniProtKB-EC"/>
</dbReference>
<dbReference type="Proteomes" id="UP001489509">
    <property type="component" value="Unassembled WGS sequence"/>
</dbReference>
<accession>A0ABV1DY88</accession>
<keyword evidence="6" id="KW-0479">Metal-binding</keyword>
<dbReference type="InterPro" id="IPR011054">
    <property type="entry name" value="Rudment_hybrid_motif"/>
</dbReference>
<keyword evidence="7 11" id="KW-0547">Nucleotide-binding</keyword>
<dbReference type="PROSITE" id="PS00867">
    <property type="entry name" value="CPSASE_2"/>
    <property type="match status" value="1"/>
</dbReference>
<dbReference type="PANTHER" id="PTHR48095">
    <property type="entry name" value="PYRUVATE CARBOXYLASE SUBUNIT A"/>
    <property type="match status" value="1"/>
</dbReference>
<dbReference type="EMBL" id="JBBMFD010000004">
    <property type="protein sequence ID" value="MEQ2440022.1"/>
    <property type="molecule type" value="Genomic_DNA"/>
</dbReference>
<evidence type="ECO:0000256" key="10">
    <source>
        <dbReference type="ARBA" id="ARBA00048600"/>
    </source>
</evidence>
<dbReference type="Gene3D" id="3.30.470.20">
    <property type="entry name" value="ATP-grasp fold, B domain"/>
    <property type="match status" value="1"/>
</dbReference>
<feature type="domain" description="Biotin carboxylation" evidence="14">
    <location>
        <begin position="1"/>
        <end position="444"/>
    </location>
</feature>
<dbReference type="InterPro" id="IPR005482">
    <property type="entry name" value="Biotin_COase_C"/>
</dbReference>
<dbReference type="NCBIfam" id="TIGR00514">
    <property type="entry name" value="accC"/>
    <property type="match status" value="1"/>
</dbReference>
<reference evidence="15 16" key="1">
    <citation type="submission" date="2024-03" db="EMBL/GenBank/DDBJ databases">
        <title>Human intestinal bacterial collection.</title>
        <authorList>
            <person name="Pauvert C."/>
            <person name="Hitch T.C.A."/>
            <person name="Clavel T."/>
        </authorList>
    </citation>
    <scope>NUCLEOTIDE SEQUENCE [LARGE SCALE GENOMIC DNA]</scope>
    <source>
        <strain evidence="15 16">CLA-JM-H44</strain>
    </source>
</reference>
<evidence type="ECO:0000256" key="9">
    <source>
        <dbReference type="ARBA" id="ARBA00022842"/>
    </source>
</evidence>
<keyword evidence="8 11" id="KW-0067">ATP-binding</keyword>
<dbReference type="NCBIfam" id="NF006367">
    <property type="entry name" value="PRK08591.1"/>
    <property type="match status" value="1"/>
</dbReference>
<dbReference type="InterPro" id="IPR011764">
    <property type="entry name" value="Biotin_carboxylation_dom"/>
</dbReference>
<comment type="caution">
    <text evidence="15">The sequence shown here is derived from an EMBL/GenBank/DDBJ whole genome shotgun (WGS) entry which is preliminary data.</text>
</comment>
<dbReference type="EC" id="6.3.4.14" evidence="4 12"/>
<dbReference type="InterPro" id="IPR005481">
    <property type="entry name" value="BC-like_N"/>
</dbReference>
<dbReference type="SMART" id="SM00878">
    <property type="entry name" value="Biotin_carb_C"/>
    <property type="match status" value="1"/>
</dbReference>
<evidence type="ECO:0000256" key="1">
    <source>
        <dbReference type="ARBA" id="ARBA00003761"/>
    </source>
</evidence>
<evidence type="ECO:0000256" key="5">
    <source>
        <dbReference type="ARBA" id="ARBA00022598"/>
    </source>
</evidence>
<evidence type="ECO:0000256" key="12">
    <source>
        <dbReference type="RuleBase" id="RU365063"/>
    </source>
</evidence>
<name>A0ABV1DY88_9FIRM</name>
<evidence type="ECO:0000256" key="11">
    <source>
        <dbReference type="PROSITE-ProRule" id="PRU00409"/>
    </source>
</evidence>
<sequence>MFSKILIANRGEIAVRVIRACKEMGISTVAVYSEADREALHVSLADEAICIGGPQVKDSYLNMTAILSAAVATGAQAIHPGYGLLSENAKFAKLCESCRIVFIGPSAEIINKMGDKDEARRTMKAAGVPVVPGCDVIEDVKEAHKKADEIGYPLLCKARAGGGGRGIRLVNHTDEFENAFQTASNEALSAFGDGAVYLEKFLSPVKHIEMQIICDDHGNVVCLGERDCSVQRKNQKLIEESPSPVVTEDIRAKMVEVSTKAAKAVGYRGVGTIEFLFDRDNHYYFMEMNTRLQVEHPVTEMVTGIDLVKWQIRVASGLPLSFTQKDIKIEGAAIECRINAEDPNNNFCPSCGRITLLHVPGGPWVRFDTALYQDYFVPPFYDSMMGKLIVYAKTREEAIRKMQAALCELVIEGVEHNSELQMDILSDEEFKSGRYYTNFMSKRG</sequence>
<evidence type="ECO:0000256" key="8">
    <source>
        <dbReference type="ARBA" id="ARBA00022840"/>
    </source>
</evidence>
<organism evidence="15 16">
    <name type="scientific">Solibaculum intestinale</name>
    <dbReference type="NCBI Taxonomy" id="3133165"/>
    <lineage>
        <taxon>Bacteria</taxon>
        <taxon>Bacillati</taxon>
        <taxon>Bacillota</taxon>
        <taxon>Clostridia</taxon>
        <taxon>Eubacteriales</taxon>
        <taxon>Oscillospiraceae</taxon>
        <taxon>Solibaculum</taxon>
    </lineage>
</organism>
<keyword evidence="9" id="KW-0460">Magnesium</keyword>
<keyword evidence="5 12" id="KW-0436">Ligase</keyword>
<dbReference type="PROSITE" id="PS50975">
    <property type="entry name" value="ATP_GRASP"/>
    <property type="match status" value="1"/>
</dbReference>
<keyword evidence="12" id="KW-0275">Fatty acid biosynthesis</keyword>
<evidence type="ECO:0000259" key="14">
    <source>
        <dbReference type="PROSITE" id="PS50979"/>
    </source>
</evidence>
<evidence type="ECO:0000256" key="6">
    <source>
        <dbReference type="ARBA" id="ARBA00022723"/>
    </source>
</evidence>
<dbReference type="InterPro" id="IPR005479">
    <property type="entry name" value="CPAse_ATP-bd"/>
</dbReference>
<evidence type="ECO:0000256" key="2">
    <source>
        <dbReference type="ARBA" id="ARBA00004956"/>
    </source>
</evidence>
<dbReference type="Pfam" id="PF02785">
    <property type="entry name" value="Biotin_carb_C"/>
    <property type="match status" value="1"/>
</dbReference>
<comment type="pathway">
    <text evidence="2 12">Lipid metabolism; malonyl-CoA biosynthesis; malonyl-CoA from acetyl-CoA: step 1/1.</text>
</comment>
<dbReference type="InterPro" id="IPR011761">
    <property type="entry name" value="ATP-grasp"/>
</dbReference>
<dbReference type="Pfam" id="PF00289">
    <property type="entry name" value="Biotin_carb_N"/>
    <property type="match status" value="1"/>
</dbReference>
<keyword evidence="16" id="KW-1185">Reference proteome</keyword>
<evidence type="ECO:0000256" key="3">
    <source>
        <dbReference type="ARBA" id="ARBA00011750"/>
    </source>
</evidence>
<gene>
    <name evidence="15" type="primary">accC</name>
    <name evidence="15" type="ORF">WMO26_04190</name>
</gene>
<dbReference type="PROSITE" id="PS50979">
    <property type="entry name" value="BC"/>
    <property type="match status" value="1"/>
</dbReference>
<keyword evidence="12" id="KW-0443">Lipid metabolism</keyword>
<dbReference type="RefSeq" id="WP_349218358.1">
    <property type="nucleotide sequence ID" value="NZ_JBBMFD010000004.1"/>
</dbReference>
<proteinExistence type="predicted"/>
<evidence type="ECO:0000256" key="4">
    <source>
        <dbReference type="ARBA" id="ARBA00013263"/>
    </source>
</evidence>
<evidence type="ECO:0000313" key="16">
    <source>
        <dbReference type="Proteomes" id="UP001489509"/>
    </source>
</evidence>
<comment type="catalytic activity">
    <reaction evidence="10 12">
        <text>N(6)-biotinyl-L-lysyl-[protein] + hydrogencarbonate + ATP = N(6)-carboxybiotinyl-L-lysyl-[protein] + ADP + phosphate + H(+)</text>
        <dbReference type="Rhea" id="RHEA:13501"/>
        <dbReference type="Rhea" id="RHEA-COMP:10505"/>
        <dbReference type="Rhea" id="RHEA-COMP:10506"/>
        <dbReference type="ChEBI" id="CHEBI:15378"/>
        <dbReference type="ChEBI" id="CHEBI:17544"/>
        <dbReference type="ChEBI" id="CHEBI:30616"/>
        <dbReference type="ChEBI" id="CHEBI:43474"/>
        <dbReference type="ChEBI" id="CHEBI:83144"/>
        <dbReference type="ChEBI" id="CHEBI:83145"/>
        <dbReference type="ChEBI" id="CHEBI:456216"/>
        <dbReference type="EC" id="6.3.4.14"/>
    </reaction>
</comment>
<dbReference type="InterPro" id="IPR004549">
    <property type="entry name" value="Acetyl_CoA_COase_biotin_COase"/>
</dbReference>
<dbReference type="SUPFAM" id="SSF56059">
    <property type="entry name" value="Glutathione synthetase ATP-binding domain-like"/>
    <property type="match status" value="1"/>
</dbReference>
<dbReference type="SUPFAM" id="SSF51246">
    <property type="entry name" value="Rudiment single hybrid motif"/>
    <property type="match status" value="1"/>
</dbReference>
<protein>
    <recommendedName>
        <fullName evidence="4 12">Biotin carboxylase</fullName>
        <ecNumber evidence="4 12">6.3.4.14</ecNumber>
    </recommendedName>
    <alternativeName>
        <fullName evidence="12">Acetyl-coenzyme A carboxylase biotin carboxylase subunit A</fullName>
    </alternativeName>
</protein>
<dbReference type="Pfam" id="PF02786">
    <property type="entry name" value="CPSase_L_D2"/>
    <property type="match status" value="1"/>
</dbReference>
<keyword evidence="12" id="KW-0092">Biotin</keyword>
<keyword evidence="12" id="KW-0444">Lipid biosynthesis</keyword>
<comment type="function">
    <text evidence="1 12">This protein is a component of the acetyl coenzyme A carboxylase complex; first, biotin carboxylase catalyzes the carboxylation of the carrier protein and then the transcarboxylase transfers the carboxyl group to form malonyl-CoA.</text>
</comment>
<evidence type="ECO:0000259" key="13">
    <source>
        <dbReference type="PROSITE" id="PS50975"/>
    </source>
</evidence>
<feature type="domain" description="ATP-grasp" evidence="13">
    <location>
        <begin position="120"/>
        <end position="316"/>
    </location>
</feature>
<dbReference type="PANTHER" id="PTHR48095:SF2">
    <property type="entry name" value="BIOTIN CARBOXYLASE, CHLOROPLASTIC"/>
    <property type="match status" value="1"/>
</dbReference>
<dbReference type="InterPro" id="IPR051602">
    <property type="entry name" value="ACC_Biotin_Carboxylase"/>
</dbReference>
<comment type="subunit">
    <text evidence="3 12">Acetyl-CoA carboxylase is a heterohexamer of biotin carboxyl carrier protein, biotin carboxylase and the two subunits of carboxyl transferase in a 2:2 complex.</text>
</comment>